<dbReference type="EMBL" id="FOIR01000001">
    <property type="protein sequence ID" value="SEV90157.1"/>
    <property type="molecule type" value="Genomic_DNA"/>
</dbReference>
<gene>
    <name evidence="1" type="ORF">SAMN05216290_0572</name>
</gene>
<accession>A0A1I0MQD0</accession>
<protein>
    <submittedName>
        <fullName evidence="1">Uncharacterized protein</fullName>
    </submittedName>
</protein>
<keyword evidence="2" id="KW-1185">Reference proteome</keyword>
<name>A0A1I0MQD0_9BACT</name>
<evidence type="ECO:0000313" key="1">
    <source>
        <dbReference type="EMBL" id="SEV90157.1"/>
    </source>
</evidence>
<sequence>MEAQILIKEEKCFRREIIDLYSAGLICSILM</sequence>
<dbReference type="Proteomes" id="UP000199437">
    <property type="component" value="Unassembled WGS sequence"/>
</dbReference>
<proteinExistence type="predicted"/>
<organism evidence="1 2">
    <name type="scientific">Roseivirga pacifica</name>
    <dbReference type="NCBI Taxonomy" id="1267423"/>
    <lineage>
        <taxon>Bacteria</taxon>
        <taxon>Pseudomonadati</taxon>
        <taxon>Bacteroidota</taxon>
        <taxon>Cytophagia</taxon>
        <taxon>Cytophagales</taxon>
        <taxon>Roseivirgaceae</taxon>
        <taxon>Roseivirga</taxon>
    </lineage>
</organism>
<dbReference type="AlphaFoldDB" id="A0A1I0MQD0"/>
<reference evidence="2" key="1">
    <citation type="submission" date="2016-10" db="EMBL/GenBank/DDBJ databases">
        <authorList>
            <person name="Varghese N."/>
            <person name="Submissions S."/>
        </authorList>
    </citation>
    <scope>NUCLEOTIDE SEQUENCE [LARGE SCALE GENOMIC DNA]</scope>
    <source>
        <strain evidence="2">CGMCC 1.12402</strain>
    </source>
</reference>
<evidence type="ECO:0000313" key="2">
    <source>
        <dbReference type="Proteomes" id="UP000199437"/>
    </source>
</evidence>